<dbReference type="EMBL" id="CP062229">
    <property type="protein sequence ID" value="UVC15348.1"/>
    <property type="molecule type" value="Genomic_DNA"/>
</dbReference>
<proteinExistence type="predicted"/>
<evidence type="ECO:0000313" key="2">
    <source>
        <dbReference type="Proteomes" id="UP001058098"/>
    </source>
</evidence>
<dbReference type="Proteomes" id="UP001058098">
    <property type="component" value="Chromosome"/>
</dbReference>
<organism evidence="1 2">
    <name type="scientific">Mesorhizobium onobrychidis</name>
    <dbReference type="NCBI Taxonomy" id="2775404"/>
    <lineage>
        <taxon>Bacteria</taxon>
        <taxon>Pseudomonadati</taxon>
        <taxon>Pseudomonadota</taxon>
        <taxon>Alphaproteobacteria</taxon>
        <taxon>Hyphomicrobiales</taxon>
        <taxon>Phyllobacteriaceae</taxon>
        <taxon>Mesorhizobium</taxon>
    </lineage>
</organism>
<sequence length="105" mass="11949">MVAGEPNDVRLKNVDGQWIVQVLEDGKATPYLFNAQTVAESYAEFQRIRLGLPGKPPIWEENPVDERPKRLRETPDFIINDVLDLAEYSDRGVVTTLVDSKRCFS</sequence>
<reference evidence="1" key="1">
    <citation type="submission" date="2020-09" db="EMBL/GenBank/DDBJ databases">
        <title>Rhizobia associated with sainfoin plants.</title>
        <authorList>
            <person name="Asharfi S."/>
            <person name="Kuzmanovic N."/>
            <person name="Bunk B."/>
            <person name="Sproeer C."/>
            <person name="Becker M."/>
            <person name="Thuenen T."/>
        </authorList>
    </citation>
    <scope>NUCLEOTIDE SEQUENCE</scope>
    <source>
        <strain evidence="1">OM4</strain>
    </source>
</reference>
<gene>
    <name evidence="1" type="ORF">IHQ72_33385</name>
</gene>
<keyword evidence="2" id="KW-1185">Reference proteome</keyword>
<evidence type="ECO:0008006" key="3">
    <source>
        <dbReference type="Google" id="ProtNLM"/>
    </source>
</evidence>
<name>A0ABY5QWE3_9HYPH</name>
<protein>
    <recommendedName>
        <fullName evidence="3">Integrase</fullName>
    </recommendedName>
</protein>
<accession>A0ABY5QWE3</accession>
<dbReference type="RefSeq" id="WP_258120120.1">
    <property type="nucleotide sequence ID" value="NZ_CP062229.1"/>
</dbReference>
<evidence type="ECO:0000313" key="1">
    <source>
        <dbReference type="EMBL" id="UVC15348.1"/>
    </source>
</evidence>